<comment type="caution">
    <text evidence="4">The sequence shown here is derived from an EMBL/GenBank/DDBJ whole genome shotgun (WGS) entry which is preliminary data.</text>
</comment>
<keyword evidence="5" id="KW-1185">Reference proteome</keyword>
<evidence type="ECO:0000256" key="2">
    <source>
        <dbReference type="SAM" id="SignalP"/>
    </source>
</evidence>
<keyword evidence="2" id="KW-0732">Signal</keyword>
<organism evidence="4 5">
    <name type="scientific">Flammeovirga pacifica</name>
    <dbReference type="NCBI Taxonomy" id="915059"/>
    <lineage>
        <taxon>Bacteria</taxon>
        <taxon>Pseudomonadati</taxon>
        <taxon>Bacteroidota</taxon>
        <taxon>Cytophagia</taxon>
        <taxon>Cytophagales</taxon>
        <taxon>Flammeovirgaceae</taxon>
        <taxon>Flammeovirga</taxon>
    </lineage>
</organism>
<dbReference type="OrthoDB" id="1421570at2"/>
<comment type="similarity">
    <text evidence="1">Belongs to the glycosyl hydrolase 16 family.</text>
</comment>
<feature type="domain" description="GH16" evidence="3">
    <location>
        <begin position="20"/>
        <end position="315"/>
    </location>
</feature>
<sequence>MQTTTFKKITLLLLLMGFNTTLLMADPPDAPAGKVWVLNHEMSDEFDAQSPNTDKWRLFDKADSWGRTASFDKRILEPVKDPDSDNYYMSMNPMWYYEDERFPRGNGKDYHFAGGGMDTKVLQTYGYFEVRVKPSDFPMGSGVFMNSRGTTTDDCNTKYATELDIIENMGYTGPFNEHGDGSFNNIQHVNSHSKPFSDANGSCQRLPYETTDSDVKAPNLAAPLGWNTVGMWWKDANTAMFYNDDKYFGTITPTRDYFMPMPVIIVMETYNWGDNDEMNATNPKPEEWMFEDDFRTKTQRAVMYDWVRVWKLVDIDQNDFNENKDNIKGYEDNITAYPSYQFSTTLIYSASAARTVTVTLYDPSNKVLGEKTYDVTQGVKSLFTEFDLDAELAIDSGYKVVYEIKNGDSILKTTSTTFDVVEKPLEKKLWDEGIPTSLEPGKTNYSVNVKYEADVPCKINIEIRKPDGSWFGSGNKNVDAGNGVASINISMPSATPAGSNYFYKVYMHRQGYDWKDPEAVAIEPVIYFNVEDPIEPAIKLLNVPTVIAGDAKEIEIEFSYGTYENGTLKIQLLDKENNVIADEVRTERLGERTLTRSIKINADTDISPSDDYKIAIEFTPENGSFDKLTDEISNITVTEDITGLDDIKKKNKVLKVYPNPVEGTLKIVFEEEINDIQKLEVLNINGQTLKLISIQDGKTLSDIKVNDLSSGTYLLRVTSVKGVYTSRFVKK</sequence>
<evidence type="ECO:0000256" key="1">
    <source>
        <dbReference type="ARBA" id="ARBA00006865"/>
    </source>
</evidence>
<dbReference type="EMBL" id="JRYR02000001">
    <property type="protein sequence ID" value="OHX66658.1"/>
    <property type="molecule type" value="Genomic_DNA"/>
</dbReference>
<dbReference type="SUPFAM" id="SSF49899">
    <property type="entry name" value="Concanavalin A-like lectins/glucanases"/>
    <property type="match status" value="1"/>
</dbReference>
<feature type="signal peptide" evidence="2">
    <location>
        <begin position="1"/>
        <end position="25"/>
    </location>
</feature>
<dbReference type="InterPro" id="IPR026444">
    <property type="entry name" value="Secre_tail"/>
</dbReference>
<dbReference type="AlphaFoldDB" id="A0A1S1Z057"/>
<evidence type="ECO:0000259" key="3">
    <source>
        <dbReference type="PROSITE" id="PS51762"/>
    </source>
</evidence>
<dbReference type="STRING" id="915059.NH26_09945"/>
<dbReference type="GO" id="GO:0005975">
    <property type="term" value="P:carbohydrate metabolic process"/>
    <property type="evidence" value="ECO:0007669"/>
    <property type="project" value="InterPro"/>
</dbReference>
<dbReference type="PROSITE" id="PS51762">
    <property type="entry name" value="GH16_2"/>
    <property type="match status" value="1"/>
</dbReference>
<gene>
    <name evidence="4" type="ORF">NH26_09945</name>
</gene>
<dbReference type="GO" id="GO:0004553">
    <property type="term" value="F:hydrolase activity, hydrolyzing O-glycosyl compounds"/>
    <property type="evidence" value="ECO:0007669"/>
    <property type="project" value="InterPro"/>
</dbReference>
<name>A0A1S1Z057_FLAPC</name>
<dbReference type="NCBIfam" id="TIGR04183">
    <property type="entry name" value="Por_Secre_tail"/>
    <property type="match status" value="1"/>
</dbReference>
<dbReference type="Pfam" id="PF18962">
    <property type="entry name" value="Por_Secre_tail"/>
    <property type="match status" value="1"/>
</dbReference>
<proteinExistence type="inferred from homology"/>
<feature type="chain" id="PRO_5013227008" description="GH16 domain-containing protein" evidence="2">
    <location>
        <begin position="26"/>
        <end position="731"/>
    </location>
</feature>
<dbReference type="RefSeq" id="WP_139262974.1">
    <property type="nucleotide sequence ID" value="NZ_JRYR02000001.1"/>
</dbReference>
<evidence type="ECO:0000313" key="5">
    <source>
        <dbReference type="Proteomes" id="UP000179797"/>
    </source>
</evidence>
<dbReference type="InterPro" id="IPR000757">
    <property type="entry name" value="Beta-glucanase-like"/>
</dbReference>
<protein>
    <recommendedName>
        <fullName evidence="3">GH16 domain-containing protein</fullName>
    </recommendedName>
</protein>
<dbReference type="Gene3D" id="2.60.120.200">
    <property type="match status" value="1"/>
</dbReference>
<accession>A0A1S1Z057</accession>
<dbReference type="InterPro" id="IPR013320">
    <property type="entry name" value="ConA-like_dom_sf"/>
</dbReference>
<reference evidence="4 5" key="1">
    <citation type="journal article" date="2012" name="Int. J. Syst. Evol. Microbiol.">
        <title>Flammeovirga pacifica sp. nov., isolated from deep-sea sediment.</title>
        <authorList>
            <person name="Xu H."/>
            <person name="Fu Y."/>
            <person name="Yang N."/>
            <person name="Ding Z."/>
            <person name="Lai Q."/>
            <person name="Zeng R."/>
        </authorList>
    </citation>
    <scope>NUCLEOTIDE SEQUENCE [LARGE SCALE GENOMIC DNA]</scope>
    <source>
        <strain evidence="5">DSM 24597 / LMG 26175 / WPAGA1</strain>
    </source>
</reference>
<evidence type="ECO:0000313" key="4">
    <source>
        <dbReference type="EMBL" id="OHX66658.1"/>
    </source>
</evidence>
<dbReference type="Proteomes" id="UP000179797">
    <property type="component" value="Unassembled WGS sequence"/>
</dbReference>